<dbReference type="AlphaFoldDB" id="A0A088E5U7"/>
<dbReference type="PANTHER" id="PTHR43755:SF1">
    <property type="entry name" value="FAD-DEPENDENT PYRIDINE NUCLEOTIDE-DISULPHIDE OXIDOREDUCTASE"/>
    <property type="match status" value="1"/>
</dbReference>
<dbReference type="InterPro" id="IPR036188">
    <property type="entry name" value="FAD/NAD-bd_sf"/>
</dbReference>
<proteinExistence type="predicted"/>
<dbReference type="SUPFAM" id="SSF51905">
    <property type="entry name" value="FAD/NAD(P)-binding domain"/>
    <property type="match status" value="1"/>
</dbReference>
<evidence type="ECO:0000313" key="2">
    <source>
        <dbReference type="EMBL" id="AIM26720.1"/>
    </source>
</evidence>
<dbReference type="Gene3D" id="3.50.50.100">
    <property type="match status" value="1"/>
</dbReference>
<accession>A0A088E5U7</accession>
<dbReference type="PANTHER" id="PTHR43755">
    <property type="match status" value="1"/>
</dbReference>
<evidence type="ECO:0000259" key="1">
    <source>
        <dbReference type="Pfam" id="PF07992"/>
    </source>
</evidence>
<dbReference type="Proteomes" id="UP000029084">
    <property type="component" value="Chromosome"/>
</dbReference>
<keyword evidence="2" id="KW-0560">Oxidoreductase</keyword>
<dbReference type="InterPro" id="IPR023753">
    <property type="entry name" value="FAD/NAD-binding_dom"/>
</dbReference>
<organism evidence="2 3">
    <name type="scientific">Metallosphaera sedula</name>
    <dbReference type="NCBI Taxonomy" id="43687"/>
    <lineage>
        <taxon>Archaea</taxon>
        <taxon>Thermoproteota</taxon>
        <taxon>Thermoprotei</taxon>
        <taxon>Sulfolobales</taxon>
        <taxon>Sulfolobaceae</taxon>
        <taxon>Metallosphaera</taxon>
    </lineage>
</organism>
<dbReference type="OMA" id="YKPAFMY"/>
<reference evidence="2 3" key="1">
    <citation type="journal article" date="2014" name="J. Bacteriol.">
        <title>Role of an Archaeal PitA Transporter in the Copper and Arsenic Resistance of Metallosphaera sedula, an Extreme Thermoacidophile.</title>
        <authorList>
            <person name="McCarthy S."/>
            <person name="Ai C."/>
            <person name="Wheaton G."/>
            <person name="Tevatia R."/>
            <person name="Eckrich V."/>
            <person name="Kelly R."/>
            <person name="Blum P."/>
        </authorList>
    </citation>
    <scope>NUCLEOTIDE SEQUENCE [LARGE SCALE GENOMIC DNA]</scope>
    <source>
        <strain evidence="2 3">CuR1</strain>
    </source>
</reference>
<dbReference type="GO" id="GO:0016491">
    <property type="term" value="F:oxidoreductase activity"/>
    <property type="evidence" value="ECO:0007669"/>
    <property type="project" value="UniProtKB-KW"/>
</dbReference>
<name>A0A088E5U7_9CREN</name>
<protein>
    <submittedName>
        <fullName evidence="2">Sulfide dehydrogenase (Flavocytochrome), flavoprotein subunit</fullName>
        <ecNumber evidence="2">1.8.2.-</ecNumber>
    </submittedName>
</protein>
<dbReference type="EMBL" id="CP008822">
    <property type="protein sequence ID" value="AIM26720.1"/>
    <property type="molecule type" value="Genomic_DNA"/>
</dbReference>
<dbReference type="OrthoDB" id="38899at2157"/>
<dbReference type="EC" id="1.8.2.-" evidence="2"/>
<dbReference type="InterPro" id="IPR052541">
    <property type="entry name" value="SQRD"/>
</dbReference>
<dbReference type="PRINTS" id="PR00420">
    <property type="entry name" value="RNGMNOXGNASE"/>
</dbReference>
<feature type="domain" description="FAD/NAD(P)-binding" evidence="1">
    <location>
        <begin position="6"/>
        <end position="277"/>
    </location>
</feature>
<evidence type="ECO:0000313" key="3">
    <source>
        <dbReference type="Proteomes" id="UP000029084"/>
    </source>
</evidence>
<dbReference type="Pfam" id="PF07992">
    <property type="entry name" value="Pyr_redox_2"/>
    <property type="match status" value="1"/>
</dbReference>
<gene>
    <name evidence="2" type="ORF">HA72_0558</name>
</gene>
<sequence>MLTMSKVVIVGGGNGGLVVANRLHGKGLDVTVVEPSDTHLYQPGIVDYVLGHEREESIVKSLDSLLPVKWVKGRATKVVVEDHYVMVGDKRLDYDYLVLSPGAVSKKIEGTMGWHTLEEGKKLRELVNAFTGNSIVVGYSGVIKCPAAPFEFAFLLKEKFPKAKVTLLNPVSNPPEIQRPMSEAFGRRAKELGIEIKRGFRIAKVDEKQKVIESESGEKVQYDLALIDPPVTVGNEFKEMTDQSGFIPVDRTSLRYKNYDNVFVIGDANNIMTPPKTGSKAHYEAKVVSDNIISMTQAGSRKVYDGSAICAVYASSKKGYLVRMNFEKSSIYGASSLFYEMKKAFTHLYWTSLKGTFP</sequence>